<organism evidence="1 2">
    <name type="scientific">Acetobacter orientalis</name>
    <dbReference type="NCBI Taxonomy" id="146474"/>
    <lineage>
        <taxon>Bacteria</taxon>
        <taxon>Pseudomonadati</taxon>
        <taxon>Pseudomonadota</taxon>
        <taxon>Alphaproteobacteria</taxon>
        <taxon>Acetobacterales</taxon>
        <taxon>Acetobacteraceae</taxon>
        <taxon>Acetobacter</taxon>
    </lineage>
</organism>
<comment type="caution">
    <text evidence="1">The sequence shown here is derived from an EMBL/GenBank/DDBJ whole genome shotgun (WGS) entry which is preliminary data.</text>
</comment>
<dbReference type="STRING" id="1231341.Abor_022_113"/>
<reference evidence="1 2" key="1">
    <citation type="submission" date="2012-11" db="EMBL/GenBank/DDBJ databases">
        <title>Whole genome sequence of Acetobacter orientalis 21F-2.</title>
        <authorList>
            <person name="Azuma Y."/>
            <person name="Higashiura N."/>
            <person name="Hirakawa H."/>
            <person name="Matsushita K."/>
        </authorList>
    </citation>
    <scope>NUCLEOTIDE SEQUENCE [LARGE SCALE GENOMIC DNA]</scope>
    <source>
        <strain evidence="1 2">21F-2</strain>
    </source>
</reference>
<keyword evidence="2" id="KW-1185">Reference proteome</keyword>
<accession>A0A6N3T0Q6</accession>
<protein>
    <submittedName>
        <fullName evidence="1">Uncharacterized protein</fullName>
    </submittedName>
</protein>
<sequence length="88" mass="9608">METIPHKTLFLKTRFKKSSILPTPHTVGHYRGSLFGFETIGPQVKATAATGIPAIEMTVASISIDIALRFFSVASNALERCRKDTLCA</sequence>
<name>A0A0D6NMC7_9PROT</name>
<proteinExistence type="predicted"/>
<dbReference type="Proteomes" id="UP000032670">
    <property type="component" value="Unassembled WGS sequence"/>
</dbReference>
<dbReference type="AlphaFoldDB" id="A0A0D6NMC7"/>
<gene>
    <name evidence="1" type="ORF">Abor_022_113</name>
</gene>
<evidence type="ECO:0000313" key="1">
    <source>
        <dbReference type="EMBL" id="GAN66536.1"/>
    </source>
</evidence>
<evidence type="ECO:0000313" key="2">
    <source>
        <dbReference type="Proteomes" id="UP000032670"/>
    </source>
</evidence>
<dbReference type="EMBL" id="BAMX01000022">
    <property type="protein sequence ID" value="GAN66536.1"/>
    <property type="molecule type" value="Genomic_DNA"/>
</dbReference>
<accession>A0A0D6NMC7</accession>